<evidence type="ECO:0000256" key="2">
    <source>
        <dbReference type="ARBA" id="ARBA00023157"/>
    </source>
</evidence>
<dbReference type="AlphaFoldDB" id="A0A8S4PTA3"/>
<dbReference type="PANTHER" id="PTHR19441:SF30">
    <property type="entry name" value="ELAFIN"/>
    <property type="match status" value="1"/>
</dbReference>
<dbReference type="SUPFAM" id="SSF57256">
    <property type="entry name" value="Elafin-like"/>
    <property type="match status" value="2"/>
</dbReference>
<accession>A0A8S4PTA3</accession>
<dbReference type="InterPro" id="IPR050514">
    <property type="entry name" value="WAP_four-disulfide_core"/>
</dbReference>
<comment type="caution">
    <text evidence="5">The sequence shown here is derived from an EMBL/GenBank/DDBJ whole genome shotgun (WGS) entry which is preliminary data.</text>
</comment>
<dbReference type="PANTHER" id="PTHR19441">
    <property type="entry name" value="WHEY ACDIC PROTEIN WAP"/>
    <property type="match status" value="1"/>
</dbReference>
<feature type="chain" id="PRO_5035822688" description="WAP domain-containing protein" evidence="3">
    <location>
        <begin position="42"/>
        <end position="162"/>
    </location>
</feature>
<feature type="domain" description="WAP" evidence="4">
    <location>
        <begin position="37"/>
        <end position="84"/>
    </location>
</feature>
<evidence type="ECO:0000313" key="5">
    <source>
        <dbReference type="EMBL" id="CAH1796541.1"/>
    </source>
</evidence>
<dbReference type="InterPro" id="IPR008197">
    <property type="entry name" value="WAP_dom"/>
</dbReference>
<keyword evidence="2" id="KW-1015">Disulfide bond</keyword>
<organism evidence="5 6">
    <name type="scientific">Owenia fusiformis</name>
    <name type="common">Polychaete worm</name>
    <dbReference type="NCBI Taxonomy" id="6347"/>
    <lineage>
        <taxon>Eukaryota</taxon>
        <taxon>Metazoa</taxon>
        <taxon>Spiralia</taxon>
        <taxon>Lophotrochozoa</taxon>
        <taxon>Annelida</taxon>
        <taxon>Polychaeta</taxon>
        <taxon>Sedentaria</taxon>
        <taxon>Canalipalpata</taxon>
        <taxon>Sabellida</taxon>
        <taxon>Oweniida</taxon>
        <taxon>Oweniidae</taxon>
        <taxon>Owenia</taxon>
    </lineage>
</organism>
<dbReference type="Gene3D" id="4.10.75.10">
    <property type="entry name" value="Elafin-like"/>
    <property type="match status" value="2"/>
</dbReference>
<feature type="signal peptide" evidence="3">
    <location>
        <begin position="1"/>
        <end position="41"/>
    </location>
</feature>
<dbReference type="PRINTS" id="PR00003">
    <property type="entry name" value="4DISULPHCORE"/>
</dbReference>
<name>A0A8S4PTA3_OWEFU</name>
<dbReference type="Proteomes" id="UP000749559">
    <property type="component" value="Unassembled WGS sequence"/>
</dbReference>
<reference evidence="5" key="1">
    <citation type="submission" date="2022-03" db="EMBL/GenBank/DDBJ databases">
        <authorList>
            <person name="Martin C."/>
        </authorList>
    </citation>
    <scope>NUCLEOTIDE SEQUENCE</scope>
</reference>
<dbReference type="GO" id="GO:0019731">
    <property type="term" value="P:antibacterial humoral response"/>
    <property type="evidence" value="ECO:0007669"/>
    <property type="project" value="TreeGrafter"/>
</dbReference>
<dbReference type="PROSITE" id="PS51390">
    <property type="entry name" value="WAP"/>
    <property type="match status" value="2"/>
</dbReference>
<keyword evidence="6" id="KW-1185">Reference proteome</keyword>
<dbReference type="OrthoDB" id="5912026at2759"/>
<dbReference type="SMART" id="SM00217">
    <property type="entry name" value="WAP"/>
    <property type="match status" value="2"/>
</dbReference>
<dbReference type="InterPro" id="IPR036645">
    <property type="entry name" value="Elafin-like_sf"/>
</dbReference>
<dbReference type="Pfam" id="PF00095">
    <property type="entry name" value="WAP"/>
    <property type="match status" value="2"/>
</dbReference>
<dbReference type="GO" id="GO:0045087">
    <property type="term" value="P:innate immune response"/>
    <property type="evidence" value="ECO:0007669"/>
    <property type="project" value="TreeGrafter"/>
</dbReference>
<evidence type="ECO:0000313" key="6">
    <source>
        <dbReference type="Proteomes" id="UP000749559"/>
    </source>
</evidence>
<evidence type="ECO:0000256" key="3">
    <source>
        <dbReference type="SAM" id="SignalP"/>
    </source>
</evidence>
<dbReference type="EMBL" id="CAIIXF020000010">
    <property type="protein sequence ID" value="CAH1796541.1"/>
    <property type="molecule type" value="Genomic_DNA"/>
</dbReference>
<evidence type="ECO:0000259" key="4">
    <source>
        <dbReference type="PROSITE" id="PS51390"/>
    </source>
</evidence>
<feature type="domain" description="WAP" evidence="4">
    <location>
        <begin position="114"/>
        <end position="160"/>
    </location>
</feature>
<evidence type="ECO:0000256" key="1">
    <source>
        <dbReference type="ARBA" id="ARBA00022729"/>
    </source>
</evidence>
<sequence>MQENAFDPPFVTLHECCNNKIIMMKLLLVIAIIGFVAEAESGSCPTLPPGTIGTCDVRCQSDSECRGSKMCCSNGCGYACMDPALQDPTDEDIEPDFEILMEPFDIDATEEEVPVESASCPTLPPGTIGTCEVRCQSDGECQGSKKCCSNGCGYVCTDPVLY</sequence>
<dbReference type="CDD" id="cd00199">
    <property type="entry name" value="WAP"/>
    <property type="match status" value="2"/>
</dbReference>
<keyword evidence="1 3" id="KW-0732">Signal</keyword>
<proteinExistence type="predicted"/>
<dbReference type="GO" id="GO:0004867">
    <property type="term" value="F:serine-type endopeptidase inhibitor activity"/>
    <property type="evidence" value="ECO:0007669"/>
    <property type="project" value="TreeGrafter"/>
</dbReference>
<protein>
    <recommendedName>
        <fullName evidence="4">WAP domain-containing protein</fullName>
    </recommendedName>
</protein>
<gene>
    <name evidence="5" type="ORF">OFUS_LOCUS20939</name>
</gene>
<dbReference type="GO" id="GO:0005615">
    <property type="term" value="C:extracellular space"/>
    <property type="evidence" value="ECO:0007669"/>
    <property type="project" value="TreeGrafter"/>
</dbReference>